<dbReference type="PIRSF" id="PIRSF037246">
    <property type="entry name" value="UCP037246"/>
    <property type="match status" value="1"/>
</dbReference>
<dbReference type="GO" id="GO:0006355">
    <property type="term" value="P:regulation of DNA-templated transcription"/>
    <property type="evidence" value="ECO:0007669"/>
    <property type="project" value="InterPro"/>
</dbReference>
<dbReference type="Gene3D" id="2.30.31.70">
    <property type="match status" value="1"/>
</dbReference>
<comment type="caution">
    <text evidence="2">The sequence shown here is derived from an EMBL/GenBank/DDBJ whole genome shotgun (WGS) entry which is preliminary data.</text>
</comment>
<feature type="domain" description="Transcriptional coactivator p15 (PC4) C-terminal" evidence="1">
    <location>
        <begin position="20"/>
        <end position="68"/>
    </location>
</feature>
<dbReference type="PATRIC" id="fig|1121865.3.peg.1905"/>
<evidence type="ECO:0000313" key="2">
    <source>
        <dbReference type="EMBL" id="EOW79984.1"/>
    </source>
</evidence>
<reference evidence="2 3" key="1">
    <citation type="submission" date="2013-03" db="EMBL/GenBank/DDBJ databases">
        <title>The Genome Sequence of Enterococcus columbae ATCC_51263 (PacBio/Illumina hybrid assembly).</title>
        <authorList>
            <consortium name="The Broad Institute Genomics Platform"/>
            <consortium name="The Broad Institute Genome Sequencing Center for Infectious Disease"/>
            <person name="Earl A."/>
            <person name="Russ C."/>
            <person name="Gilmore M."/>
            <person name="Surin D."/>
            <person name="Walker B."/>
            <person name="Young S."/>
            <person name="Zeng Q."/>
            <person name="Gargeya S."/>
            <person name="Fitzgerald M."/>
            <person name="Haas B."/>
            <person name="Abouelleil A."/>
            <person name="Allen A.W."/>
            <person name="Alvarado L."/>
            <person name="Arachchi H.M."/>
            <person name="Berlin A.M."/>
            <person name="Chapman S.B."/>
            <person name="Gainer-Dewar J."/>
            <person name="Goldberg J."/>
            <person name="Griggs A."/>
            <person name="Gujja S."/>
            <person name="Hansen M."/>
            <person name="Howarth C."/>
            <person name="Imamovic A."/>
            <person name="Ireland A."/>
            <person name="Larimer J."/>
            <person name="McCowan C."/>
            <person name="Murphy C."/>
            <person name="Pearson M."/>
            <person name="Poon T.W."/>
            <person name="Priest M."/>
            <person name="Roberts A."/>
            <person name="Saif S."/>
            <person name="Shea T."/>
            <person name="Sisk P."/>
            <person name="Sykes S."/>
            <person name="Wortman J."/>
            <person name="Nusbaum C."/>
            <person name="Birren B."/>
        </authorList>
    </citation>
    <scope>NUCLEOTIDE SEQUENCE [LARGE SCALE GENOMIC DNA]</scope>
    <source>
        <strain evidence="2 3">ATCC 51263</strain>
    </source>
</reference>
<sequence length="72" mass="8262">MAEAFSFEILEEIAVLSENPKGWRKELNLVSWNGRPPKFDLRDWSPEHEKMGKGITLSNEEFAALKQAILSM</sequence>
<dbReference type="Pfam" id="PF02229">
    <property type="entry name" value="PC4"/>
    <property type="match status" value="1"/>
</dbReference>
<dbReference type="InterPro" id="IPR003173">
    <property type="entry name" value="PC4_C"/>
</dbReference>
<dbReference type="EMBL" id="ASWJ01000011">
    <property type="protein sequence ID" value="EOW79984.1"/>
    <property type="molecule type" value="Genomic_DNA"/>
</dbReference>
<dbReference type="AlphaFoldDB" id="S1NGP8"/>
<organism evidence="2 3">
    <name type="scientific">Enterococcus columbae DSM 7374 = ATCC 51263</name>
    <dbReference type="NCBI Taxonomy" id="1121865"/>
    <lineage>
        <taxon>Bacteria</taxon>
        <taxon>Bacillati</taxon>
        <taxon>Bacillota</taxon>
        <taxon>Bacilli</taxon>
        <taxon>Lactobacillales</taxon>
        <taxon>Enterococcaceae</taxon>
        <taxon>Enterococcus</taxon>
    </lineage>
</organism>
<proteinExistence type="predicted"/>
<keyword evidence="3" id="KW-1185">Reference proteome</keyword>
<dbReference type="STRING" id="1121865.OMW_01960"/>
<dbReference type="Proteomes" id="UP000014113">
    <property type="component" value="Unassembled WGS sequence"/>
</dbReference>
<dbReference type="GO" id="GO:0003677">
    <property type="term" value="F:DNA binding"/>
    <property type="evidence" value="ECO:0007669"/>
    <property type="project" value="InterPro"/>
</dbReference>
<gene>
    <name evidence="2" type="ORF">I568_02335</name>
</gene>
<protein>
    <recommendedName>
        <fullName evidence="1">Transcriptional coactivator p15 (PC4) C-terminal domain-containing protein</fullName>
    </recommendedName>
</protein>
<dbReference type="InterPro" id="IPR017154">
    <property type="entry name" value="PC4-like"/>
</dbReference>
<dbReference type="RefSeq" id="WP_016184066.1">
    <property type="nucleotide sequence ID" value="NZ_JXKI01000012.1"/>
</dbReference>
<accession>S1NGP8</accession>
<evidence type="ECO:0000259" key="1">
    <source>
        <dbReference type="Pfam" id="PF02229"/>
    </source>
</evidence>
<dbReference type="eggNOG" id="COG4443">
    <property type="taxonomic scope" value="Bacteria"/>
</dbReference>
<evidence type="ECO:0000313" key="3">
    <source>
        <dbReference type="Proteomes" id="UP000014113"/>
    </source>
</evidence>
<name>S1NGP8_9ENTE</name>
<dbReference type="OrthoDB" id="7067273at2"/>